<dbReference type="OrthoDB" id="662235at2"/>
<keyword evidence="3" id="KW-1185">Reference proteome</keyword>
<proteinExistence type="predicted"/>
<keyword evidence="1" id="KW-0812">Transmembrane</keyword>
<sequence length="248" mass="27460">MKQLSNYKQMVGLVTVLAGVLSAACLVLGAYAVEYNFEAFSDPTLVLNYAHNYRAAYWFLILDMAGYYLLLLPVIFYLHQQYKFHSPWVPLFTFSGLAYVLVGAIGAGILAAAWPTLMQQYESAPKVNQDFLEPLFATVTNMVTVGLWNILEVLFAATWWIGFGMLLRRDNKVIGLLAIVAGVACLLDSVGTMFGAKLLAEVGVNVYLVMGIIWPIVLGIHLLRQSLNQATRQPVKANALETKAELYV</sequence>
<comment type="caution">
    <text evidence="2">The sequence shown here is derived from an EMBL/GenBank/DDBJ whole genome shotgun (WGS) entry which is preliminary data.</text>
</comment>
<evidence type="ECO:0000256" key="1">
    <source>
        <dbReference type="SAM" id="Phobius"/>
    </source>
</evidence>
<evidence type="ECO:0000313" key="2">
    <source>
        <dbReference type="EMBL" id="RDC62645.1"/>
    </source>
</evidence>
<feature type="transmembrane region" description="Helical" evidence="1">
    <location>
        <begin position="173"/>
        <end position="196"/>
    </location>
</feature>
<accession>A0A369QGH1</accession>
<feature type="transmembrane region" description="Helical" evidence="1">
    <location>
        <begin position="91"/>
        <end position="115"/>
    </location>
</feature>
<gene>
    <name evidence="2" type="ORF">AHMF7616_01239</name>
</gene>
<evidence type="ECO:0000313" key="3">
    <source>
        <dbReference type="Proteomes" id="UP000253919"/>
    </source>
</evidence>
<dbReference type="Proteomes" id="UP000253919">
    <property type="component" value="Unassembled WGS sequence"/>
</dbReference>
<organism evidence="2 3">
    <name type="scientific">Adhaeribacter pallidiroseus</name>
    <dbReference type="NCBI Taxonomy" id="2072847"/>
    <lineage>
        <taxon>Bacteria</taxon>
        <taxon>Pseudomonadati</taxon>
        <taxon>Bacteroidota</taxon>
        <taxon>Cytophagia</taxon>
        <taxon>Cytophagales</taxon>
        <taxon>Hymenobacteraceae</taxon>
        <taxon>Adhaeribacter</taxon>
    </lineage>
</organism>
<keyword evidence="1" id="KW-1133">Transmembrane helix</keyword>
<feature type="transmembrane region" description="Helical" evidence="1">
    <location>
        <begin position="202"/>
        <end position="223"/>
    </location>
</feature>
<dbReference type="RefSeq" id="WP_115372060.1">
    <property type="nucleotide sequence ID" value="NZ_QASA01000001.1"/>
</dbReference>
<feature type="transmembrane region" description="Helical" evidence="1">
    <location>
        <begin position="135"/>
        <end position="161"/>
    </location>
</feature>
<reference evidence="2 3" key="1">
    <citation type="submission" date="2018-04" db="EMBL/GenBank/DDBJ databases">
        <title>Adhaeribacter sp. HMF7616 genome sequencing and assembly.</title>
        <authorList>
            <person name="Kang H."/>
            <person name="Kang J."/>
            <person name="Cha I."/>
            <person name="Kim H."/>
            <person name="Joh K."/>
        </authorList>
    </citation>
    <scope>NUCLEOTIDE SEQUENCE [LARGE SCALE GENOMIC DNA]</scope>
    <source>
        <strain evidence="2 3">HMF7616</strain>
    </source>
</reference>
<dbReference type="AlphaFoldDB" id="A0A369QGH1"/>
<evidence type="ECO:0008006" key="4">
    <source>
        <dbReference type="Google" id="ProtNLM"/>
    </source>
</evidence>
<feature type="transmembrane region" description="Helical" evidence="1">
    <location>
        <begin position="56"/>
        <end position="79"/>
    </location>
</feature>
<protein>
    <recommendedName>
        <fullName evidence="4">DUF4386 domain-containing protein</fullName>
    </recommendedName>
</protein>
<name>A0A369QGH1_9BACT</name>
<dbReference type="EMBL" id="QASA01000001">
    <property type="protein sequence ID" value="RDC62645.1"/>
    <property type="molecule type" value="Genomic_DNA"/>
</dbReference>
<dbReference type="PROSITE" id="PS51257">
    <property type="entry name" value="PROKAR_LIPOPROTEIN"/>
    <property type="match status" value="1"/>
</dbReference>
<keyword evidence="1" id="KW-0472">Membrane</keyword>